<dbReference type="EMBL" id="VFPQ01000001">
    <property type="protein sequence ID" value="TQM73635.1"/>
    <property type="molecule type" value="Genomic_DNA"/>
</dbReference>
<comment type="caution">
    <text evidence="2">The sequence shown here is derived from an EMBL/GenBank/DDBJ whole genome shotgun (WGS) entry which is preliminary data.</text>
</comment>
<dbReference type="SMART" id="SM00530">
    <property type="entry name" value="HTH_XRE"/>
    <property type="match status" value="1"/>
</dbReference>
<dbReference type="SUPFAM" id="SSF47413">
    <property type="entry name" value="lambda repressor-like DNA-binding domains"/>
    <property type="match status" value="1"/>
</dbReference>
<evidence type="ECO:0000259" key="1">
    <source>
        <dbReference type="PROSITE" id="PS50943"/>
    </source>
</evidence>
<dbReference type="Gene3D" id="1.10.260.40">
    <property type="entry name" value="lambda repressor-like DNA-binding domains"/>
    <property type="match status" value="1"/>
</dbReference>
<sequence>MSERSEALGPWAGFGAVLRTWRERRGLSLRGLAERIRWDHSVIGKWEQGRNAPSAAAITALEGVLATGGELTEAALRAQAMEVERLRGEIRRLRNRTLPARAESTEDVDHMERRAAMQFLAALGTTAVVPPSAIQAILSEVNRAIGDRGDFDLDDWDRTVWEYGFRTNSGPLGALIGELTADIVQVKRLLDDNPTPSERAGLLRIIAGLNQILAGELTHMQEPSAARRAHATARRAADASGDRDLRVAVRAGHAWNAYALGEHPRIVLRRLDDAIHIANGAPSAGLANAYATRAFVLAVQADAGDGDKDAAVDALHNLHDVFERLPASATEDEVSIWGFAERALRFSEAHTFALTGRRREAEQAISQAFALYPPELVHGLANLRLIQAYTLVRQNDIPQGLDHAMATVQDVPITPARRRITGQVINALPEKARSLPAARELHALAISGASPRDV</sequence>
<evidence type="ECO:0000313" key="3">
    <source>
        <dbReference type="Proteomes" id="UP000319213"/>
    </source>
</evidence>
<dbReference type="AlphaFoldDB" id="A0A543ISS6"/>
<proteinExistence type="predicted"/>
<name>A0A543ISS6_9ACTN</name>
<dbReference type="PROSITE" id="PS50943">
    <property type="entry name" value="HTH_CROC1"/>
    <property type="match status" value="1"/>
</dbReference>
<dbReference type="GO" id="GO:0003677">
    <property type="term" value="F:DNA binding"/>
    <property type="evidence" value="ECO:0007669"/>
    <property type="project" value="InterPro"/>
</dbReference>
<dbReference type="OrthoDB" id="3449038at2"/>
<dbReference type="Pfam" id="PF13560">
    <property type="entry name" value="HTH_31"/>
    <property type="match status" value="1"/>
</dbReference>
<dbReference type="InterPro" id="IPR010982">
    <property type="entry name" value="Lambda_DNA-bd_dom_sf"/>
</dbReference>
<gene>
    <name evidence="2" type="ORF">FHX40_0287</name>
</gene>
<reference evidence="2 3" key="1">
    <citation type="submission" date="2019-06" db="EMBL/GenBank/DDBJ databases">
        <title>Sequencing the genomes of 1000 actinobacteria strains.</title>
        <authorList>
            <person name="Klenk H.-P."/>
        </authorList>
    </citation>
    <scope>NUCLEOTIDE SEQUENCE [LARGE SCALE GENOMIC DNA]</scope>
    <source>
        <strain evidence="2 3">DSM 43186</strain>
    </source>
</reference>
<organism evidence="2 3">
    <name type="scientific">Thermopolyspora flexuosa</name>
    <dbReference type="NCBI Taxonomy" id="103836"/>
    <lineage>
        <taxon>Bacteria</taxon>
        <taxon>Bacillati</taxon>
        <taxon>Actinomycetota</taxon>
        <taxon>Actinomycetes</taxon>
        <taxon>Streptosporangiales</taxon>
        <taxon>Streptosporangiaceae</taxon>
        <taxon>Thermopolyspora</taxon>
    </lineage>
</organism>
<feature type="domain" description="HTH cro/C1-type" evidence="1">
    <location>
        <begin position="18"/>
        <end position="71"/>
    </location>
</feature>
<dbReference type="CDD" id="cd00093">
    <property type="entry name" value="HTH_XRE"/>
    <property type="match status" value="1"/>
</dbReference>
<protein>
    <submittedName>
        <fullName evidence="2">Helix-turn-helix protein</fullName>
    </submittedName>
</protein>
<accession>A0A543ISS6</accession>
<dbReference type="InterPro" id="IPR001387">
    <property type="entry name" value="Cro/C1-type_HTH"/>
</dbReference>
<evidence type="ECO:0000313" key="2">
    <source>
        <dbReference type="EMBL" id="TQM73635.1"/>
    </source>
</evidence>
<dbReference type="RefSeq" id="WP_142257922.1">
    <property type="nucleotide sequence ID" value="NZ_BMPV01000004.1"/>
</dbReference>
<keyword evidence="3" id="KW-1185">Reference proteome</keyword>
<dbReference type="Proteomes" id="UP000319213">
    <property type="component" value="Unassembled WGS sequence"/>
</dbReference>